<name>A0A2R3Z662_9FLAO</name>
<dbReference type="Pfam" id="PF20113">
    <property type="entry name" value="DUF6503"/>
    <property type="match status" value="1"/>
</dbReference>
<sequence length="288" mass="32916">MKTEKTVLEKGGFSFYKASFRTFMKTEAMKGFHYLLFLLIFISCKNDSGQPVEIVRPPKVLSFSQNIEEAHNKPAFRGHEVVTFHIKLKFGGNTRLDANISMTTNSEKVRVANANGATLVYDGKKLYLSPASANGKNARFDIFTWQYFFSLPFKLTDPGTIWEEKSARKLNGNTYQTARLTFMPGTGDSPEDWYLIYKDPDTNRLKAAAYIVTFNSEPEEAEKNPHIIVYSDYVMVEEVAFASNWKFYKWSEENGIGQQLGEAEISDIHFIEKEKGLFKKPTDSRIID</sequence>
<keyword evidence="2" id="KW-1185">Reference proteome</keyword>
<accession>A0A2R3Z662</accession>
<dbReference type="InterPro" id="IPR045444">
    <property type="entry name" value="DUF6503"/>
</dbReference>
<proteinExistence type="predicted"/>
<dbReference type="AlphaFoldDB" id="A0A2R3Z662"/>
<evidence type="ECO:0008006" key="3">
    <source>
        <dbReference type="Google" id="ProtNLM"/>
    </source>
</evidence>
<reference evidence="2" key="1">
    <citation type="submission" date="2018-03" db="EMBL/GenBank/DDBJ databases">
        <title>Gramella fulva sp. nov., isolated from a dry surface of tidal flat.</title>
        <authorList>
            <person name="Hwang S.H."/>
            <person name="Hwang W.M."/>
            <person name="Kang K."/>
            <person name="Ahn T.-Y."/>
        </authorList>
    </citation>
    <scope>NUCLEOTIDE SEQUENCE [LARGE SCALE GENOMIC DNA]</scope>
    <source>
        <strain evidence="2">SH35</strain>
    </source>
</reference>
<dbReference type="EMBL" id="CP028136">
    <property type="protein sequence ID" value="AVR45773.1"/>
    <property type="molecule type" value="Genomic_DNA"/>
</dbReference>
<evidence type="ECO:0000313" key="2">
    <source>
        <dbReference type="Proteomes" id="UP000241507"/>
    </source>
</evidence>
<dbReference type="Proteomes" id="UP000241507">
    <property type="component" value="Chromosome"/>
</dbReference>
<gene>
    <name evidence="1" type="ORF">C7S20_11215</name>
</gene>
<organism evidence="1 2">
    <name type="scientific">Christiangramia fulva</name>
    <dbReference type="NCBI Taxonomy" id="2126553"/>
    <lineage>
        <taxon>Bacteria</taxon>
        <taxon>Pseudomonadati</taxon>
        <taxon>Bacteroidota</taxon>
        <taxon>Flavobacteriia</taxon>
        <taxon>Flavobacteriales</taxon>
        <taxon>Flavobacteriaceae</taxon>
        <taxon>Christiangramia</taxon>
    </lineage>
</organism>
<protein>
    <recommendedName>
        <fullName evidence="3">Heat-shock protein Hsp90</fullName>
    </recommendedName>
</protein>
<evidence type="ECO:0000313" key="1">
    <source>
        <dbReference type="EMBL" id="AVR45773.1"/>
    </source>
</evidence>
<dbReference type="KEGG" id="grs:C7S20_11215"/>